<dbReference type="PANTHER" id="PTHR15394:SF3">
    <property type="entry name" value="SERINE HYDROLASE RBBP9"/>
    <property type="match status" value="1"/>
</dbReference>
<evidence type="ECO:0008006" key="3">
    <source>
        <dbReference type="Google" id="ProtNLM"/>
    </source>
</evidence>
<dbReference type="InterPro" id="IPR010662">
    <property type="entry name" value="RBBP9/YdeN"/>
</dbReference>
<dbReference type="SUPFAM" id="SSF53474">
    <property type="entry name" value="alpha/beta-Hydrolases"/>
    <property type="match status" value="1"/>
</dbReference>
<organism evidence="1 2">
    <name type="scientific">Tenacibaculum caenipelagi</name>
    <dbReference type="NCBI Taxonomy" id="1325435"/>
    <lineage>
        <taxon>Bacteria</taxon>
        <taxon>Pseudomonadati</taxon>
        <taxon>Bacteroidota</taxon>
        <taxon>Flavobacteriia</taxon>
        <taxon>Flavobacteriales</taxon>
        <taxon>Flavobacteriaceae</taxon>
        <taxon>Tenacibaculum</taxon>
    </lineage>
</organism>
<gene>
    <name evidence="1" type="ORF">DFQ07_0416</name>
</gene>
<evidence type="ECO:0000313" key="1">
    <source>
        <dbReference type="EMBL" id="TDQ30080.1"/>
    </source>
</evidence>
<dbReference type="AlphaFoldDB" id="A0A4R6TM04"/>
<dbReference type="GO" id="GO:0016787">
    <property type="term" value="F:hydrolase activity"/>
    <property type="evidence" value="ECO:0007669"/>
    <property type="project" value="InterPro"/>
</dbReference>
<evidence type="ECO:0000313" key="2">
    <source>
        <dbReference type="Proteomes" id="UP000295390"/>
    </source>
</evidence>
<dbReference type="PANTHER" id="PTHR15394">
    <property type="entry name" value="SERINE HYDROLASE RBBP9"/>
    <property type="match status" value="1"/>
</dbReference>
<proteinExistence type="predicted"/>
<sequence length="202" mass="23536">MVPFFYFITKRTIKMKKHNIYLIHGYTASPDSNWFQNFKQSLENDFIEVSILEMPDSLAPKLNDWVSYMENHIKEIDENTIFIGHSLGCISILNFLNKFKTTKIKGLFLISGFVESSPIPELIEFLKPKLNYNHLKEITKTRVAISAIDDDIIPYQYSKTMAEKLDAKFTLLKKGKHFIDRDGFTKFPFLVKEISTLVNLNK</sequence>
<accession>A0A4R6TM04</accession>
<dbReference type="EMBL" id="SNYH01000001">
    <property type="protein sequence ID" value="TDQ30080.1"/>
    <property type="molecule type" value="Genomic_DNA"/>
</dbReference>
<comment type="caution">
    <text evidence="1">The sequence shown here is derived from an EMBL/GenBank/DDBJ whole genome shotgun (WGS) entry which is preliminary data.</text>
</comment>
<name>A0A4R6TM04_9FLAO</name>
<dbReference type="Gene3D" id="3.40.50.1820">
    <property type="entry name" value="alpha/beta hydrolase"/>
    <property type="match status" value="1"/>
</dbReference>
<dbReference type="Proteomes" id="UP000295390">
    <property type="component" value="Unassembled WGS sequence"/>
</dbReference>
<dbReference type="InterPro" id="IPR029058">
    <property type="entry name" value="AB_hydrolase_fold"/>
</dbReference>
<keyword evidence="2" id="KW-1185">Reference proteome</keyword>
<dbReference type="Pfam" id="PF06821">
    <property type="entry name" value="Ser_hydrolase"/>
    <property type="match status" value="1"/>
</dbReference>
<reference evidence="1 2" key="1">
    <citation type="submission" date="2019-03" db="EMBL/GenBank/DDBJ databases">
        <title>Genomic Encyclopedia of Type Strains, Phase III (KMG-III): the genomes of soil and plant-associated and newly described type strains.</title>
        <authorList>
            <person name="Whitman W."/>
        </authorList>
    </citation>
    <scope>NUCLEOTIDE SEQUENCE [LARGE SCALE GENOMIC DNA]</scope>
    <source>
        <strain evidence="1 2">CECT 8283</strain>
    </source>
</reference>
<protein>
    <recommendedName>
        <fullName evidence="3">Esterase</fullName>
    </recommendedName>
</protein>